<evidence type="ECO:0000313" key="3">
    <source>
        <dbReference type="RefSeq" id="XP_028141976.1"/>
    </source>
</evidence>
<gene>
    <name evidence="3" type="primary">LOC114335892</name>
</gene>
<dbReference type="PANTHER" id="PTHR20997">
    <property type="entry name" value="EG:BACR42I17.2 PROTEIN-RELATED"/>
    <property type="match status" value="1"/>
</dbReference>
<reference evidence="1" key="2">
    <citation type="submission" date="2025-05" db="UniProtKB">
        <authorList>
            <consortium name="EnsemblMetazoa"/>
        </authorList>
    </citation>
    <scope>IDENTIFICATION</scope>
</reference>
<dbReference type="InParanoid" id="A0A6P7FZK0"/>
<reference evidence="3" key="1">
    <citation type="submission" date="2025-04" db="UniProtKB">
        <authorList>
            <consortium name="RefSeq"/>
        </authorList>
    </citation>
    <scope>IDENTIFICATION</scope>
    <source>
        <tissue evidence="3">Whole insect</tissue>
    </source>
</reference>
<dbReference type="RefSeq" id="XP_028141976.1">
    <property type="nucleotide sequence ID" value="XM_028286175.1"/>
</dbReference>
<dbReference type="InterPro" id="IPR009832">
    <property type="entry name" value="DUF1397"/>
</dbReference>
<sequence>MKLLGKIILILLIGFAYTQYFELFLGKQILEKLERKCEQAGLSEVFQSLQEMSRQVTTCLDGKQLNLNPDTIVEEFSRAERTYELLNFFKKYCKVWPEVHGCIQPMVTSTEKCLTSDEKRTVEKTLSLVGDTNTFLCENNAYRIIRLLVGGVTLCLNSVGEDIKKCAIIFVSKPINNLLFDAETCSDFQAGRKCITSSVSKCESKDPSEVVGDYLTLVQDKVCSSASNLEYQLPFPLINNTTELQQKFHRSSASSLSWFSLANILSLVRIYLYSRMF</sequence>
<dbReference type="KEGG" id="dvv:114335892"/>
<protein>
    <submittedName>
        <fullName evidence="3">27 kDa hemolymph protein-like isoform X1</fullName>
    </submittedName>
</protein>
<organism evidence="3">
    <name type="scientific">Diabrotica virgifera virgifera</name>
    <name type="common">western corn rootworm</name>
    <dbReference type="NCBI Taxonomy" id="50390"/>
    <lineage>
        <taxon>Eukaryota</taxon>
        <taxon>Metazoa</taxon>
        <taxon>Ecdysozoa</taxon>
        <taxon>Arthropoda</taxon>
        <taxon>Hexapoda</taxon>
        <taxon>Insecta</taxon>
        <taxon>Pterygota</taxon>
        <taxon>Neoptera</taxon>
        <taxon>Endopterygota</taxon>
        <taxon>Coleoptera</taxon>
        <taxon>Polyphaga</taxon>
        <taxon>Cucujiformia</taxon>
        <taxon>Chrysomeloidea</taxon>
        <taxon>Chrysomelidae</taxon>
        <taxon>Galerucinae</taxon>
        <taxon>Diabroticina</taxon>
        <taxon>Diabroticites</taxon>
        <taxon>Diabrotica</taxon>
    </lineage>
</organism>
<dbReference type="Pfam" id="PF07165">
    <property type="entry name" value="DUF1397"/>
    <property type="match status" value="1"/>
</dbReference>
<dbReference type="PANTHER" id="PTHR20997:SF2">
    <property type="entry name" value="EG:BACR42I17.2 PROTEIN-RELATED"/>
    <property type="match status" value="1"/>
</dbReference>
<name>A0A6P7FZK0_DIAVI</name>
<dbReference type="EnsemblMetazoa" id="XM_028286175.2">
    <property type="protein sequence ID" value="XP_028141976.1"/>
    <property type="gene ID" value="LOC114335892"/>
</dbReference>
<dbReference type="AlphaFoldDB" id="A0A6P7FZK0"/>
<evidence type="ECO:0000313" key="1">
    <source>
        <dbReference type="EnsemblMetazoa" id="XP_028141976.1"/>
    </source>
</evidence>
<dbReference type="Proteomes" id="UP001652700">
    <property type="component" value="Unplaced"/>
</dbReference>
<evidence type="ECO:0000313" key="2">
    <source>
        <dbReference type="Proteomes" id="UP001652700"/>
    </source>
</evidence>
<dbReference type="OrthoDB" id="6778836at2759"/>
<proteinExistence type="predicted"/>
<accession>A0A6P7FZK0</accession>
<keyword evidence="2" id="KW-1185">Reference proteome</keyword>
<dbReference type="GeneID" id="114335892"/>